<organism evidence="3">
    <name type="scientific">marine sediment metagenome</name>
    <dbReference type="NCBI Taxonomy" id="412755"/>
    <lineage>
        <taxon>unclassified sequences</taxon>
        <taxon>metagenomes</taxon>
        <taxon>ecological metagenomes</taxon>
    </lineage>
</organism>
<dbReference type="AlphaFoldDB" id="X1DRU5"/>
<dbReference type="Gene3D" id="3.30.70.20">
    <property type="match status" value="1"/>
</dbReference>
<dbReference type="EMBL" id="BARU01004786">
    <property type="protein sequence ID" value="GAH23736.1"/>
    <property type="molecule type" value="Genomic_DNA"/>
</dbReference>
<protein>
    <recommendedName>
        <fullName evidence="2">4Fe-4S ferredoxin-type domain-containing protein</fullName>
    </recommendedName>
</protein>
<reference evidence="3" key="1">
    <citation type="journal article" date="2014" name="Front. Microbiol.">
        <title>High frequency of phylogenetically diverse reductive dehalogenase-homologous genes in deep subseafloor sedimentary metagenomes.</title>
        <authorList>
            <person name="Kawai M."/>
            <person name="Futagami T."/>
            <person name="Toyoda A."/>
            <person name="Takaki Y."/>
            <person name="Nishi S."/>
            <person name="Hori S."/>
            <person name="Arai W."/>
            <person name="Tsubouchi T."/>
            <person name="Morono Y."/>
            <person name="Uchiyama I."/>
            <person name="Ito T."/>
            <person name="Fujiyama A."/>
            <person name="Inagaki F."/>
            <person name="Takami H."/>
        </authorList>
    </citation>
    <scope>NUCLEOTIDE SEQUENCE</scope>
    <source>
        <strain evidence="3">Expedition CK06-06</strain>
    </source>
</reference>
<feature type="region of interest" description="Disordered" evidence="1">
    <location>
        <begin position="97"/>
        <end position="117"/>
    </location>
</feature>
<dbReference type="SUPFAM" id="SSF54862">
    <property type="entry name" value="4Fe-4S ferredoxins"/>
    <property type="match status" value="1"/>
</dbReference>
<sequence length="117" mass="12985">MNKKAYMVSNPLTPCQAVVIDPELCNGCNMCVEVCRTDVLVPNPEKGKPPIVLYPDECWFGGCCVAHCPVPGAIRMVHPLNQRVGWKRKETGEYFRIGMVNPPPPNTRPPVGGWRPN</sequence>
<dbReference type="InterPro" id="IPR017896">
    <property type="entry name" value="4Fe4S_Fe-S-bd"/>
</dbReference>
<dbReference type="PROSITE" id="PS51379">
    <property type="entry name" value="4FE4S_FER_2"/>
    <property type="match status" value="2"/>
</dbReference>
<evidence type="ECO:0000313" key="3">
    <source>
        <dbReference type="EMBL" id="GAH23736.1"/>
    </source>
</evidence>
<name>X1DRU5_9ZZZZ</name>
<evidence type="ECO:0000256" key="1">
    <source>
        <dbReference type="SAM" id="MobiDB-lite"/>
    </source>
</evidence>
<gene>
    <name evidence="3" type="ORF">S03H2_09418</name>
</gene>
<evidence type="ECO:0000259" key="2">
    <source>
        <dbReference type="PROSITE" id="PS51379"/>
    </source>
</evidence>
<accession>X1DRU5</accession>
<feature type="domain" description="4Fe-4S ferredoxin-type" evidence="2">
    <location>
        <begin position="16"/>
        <end position="45"/>
    </location>
</feature>
<feature type="domain" description="4Fe-4S ferredoxin-type" evidence="2">
    <location>
        <begin position="49"/>
        <end position="79"/>
    </location>
</feature>
<dbReference type="Pfam" id="PF00037">
    <property type="entry name" value="Fer4"/>
    <property type="match status" value="1"/>
</dbReference>
<proteinExistence type="predicted"/>
<comment type="caution">
    <text evidence="3">The sequence shown here is derived from an EMBL/GenBank/DDBJ whole genome shotgun (WGS) entry which is preliminary data.</text>
</comment>